<dbReference type="Gene3D" id="3.40.50.1820">
    <property type="entry name" value="alpha/beta hydrolase"/>
    <property type="match status" value="1"/>
</dbReference>
<evidence type="ECO:0000256" key="1">
    <source>
        <dbReference type="SAM" id="SignalP"/>
    </source>
</evidence>
<protein>
    <submittedName>
        <fullName evidence="3">Pimeloyl-ACP methyl ester carboxylesterase</fullName>
    </submittedName>
</protein>
<dbReference type="Proteomes" id="UP000537775">
    <property type="component" value="Unassembled WGS sequence"/>
</dbReference>
<keyword evidence="4" id="KW-1185">Reference proteome</keyword>
<organism evidence="3 4">
    <name type="scientific">Microbacterium thalassium</name>
    <dbReference type="NCBI Taxonomy" id="362649"/>
    <lineage>
        <taxon>Bacteria</taxon>
        <taxon>Bacillati</taxon>
        <taxon>Actinomycetota</taxon>
        <taxon>Actinomycetes</taxon>
        <taxon>Micrococcales</taxon>
        <taxon>Microbacteriaceae</taxon>
        <taxon>Microbacterium</taxon>
    </lineage>
</organism>
<evidence type="ECO:0000313" key="3">
    <source>
        <dbReference type="EMBL" id="MBB6390082.1"/>
    </source>
</evidence>
<name>A0A7X0FN73_9MICO</name>
<accession>A0A7X0FN73</accession>
<reference evidence="3 4" key="1">
    <citation type="submission" date="2020-08" db="EMBL/GenBank/DDBJ databases">
        <title>Sequencing the genomes of 1000 actinobacteria strains.</title>
        <authorList>
            <person name="Klenk H.-P."/>
        </authorList>
    </citation>
    <scope>NUCLEOTIDE SEQUENCE [LARGE SCALE GENOMIC DNA]</scope>
    <source>
        <strain evidence="3 4">DSM 12511</strain>
    </source>
</reference>
<dbReference type="PANTHER" id="PTHR43798">
    <property type="entry name" value="MONOACYLGLYCEROL LIPASE"/>
    <property type="match status" value="1"/>
</dbReference>
<comment type="caution">
    <text evidence="3">The sequence shown here is derived from an EMBL/GenBank/DDBJ whole genome shotgun (WGS) entry which is preliminary data.</text>
</comment>
<dbReference type="Pfam" id="PF00561">
    <property type="entry name" value="Abhydrolase_1"/>
    <property type="match status" value="1"/>
</dbReference>
<dbReference type="GO" id="GO:0003824">
    <property type="term" value="F:catalytic activity"/>
    <property type="evidence" value="ECO:0007669"/>
    <property type="project" value="UniProtKB-ARBA"/>
</dbReference>
<feature type="chain" id="PRO_5031106200" evidence="1">
    <location>
        <begin position="24"/>
        <end position="303"/>
    </location>
</feature>
<dbReference type="InterPro" id="IPR029058">
    <property type="entry name" value="AB_hydrolase_fold"/>
</dbReference>
<dbReference type="EMBL" id="JACHML010000001">
    <property type="protein sequence ID" value="MBB6390082.1"/>
    <property type="molecule type" value="Genomic_DNA"/>
</dbReference>
<evidence type="ECO:0000313" key="4">
    <source>
        <dbReference type="Proteomes" id="UP000537775"/>
    </source>
</evidence>
<evidence type="ECO:0000259" key="2">
    <source>
        <dbReference type="Pfam" id="PF00561"/>
    </source>
</evidence>
<feature type="domain" description="AB hydrolase-1" evidence="2">
    <location>
        <begin position="79"/>
        <end position="182"/>
    </location>
</feature>
<dbReference type="GO" id="GO:0016020">
    <property type="term" value="C:membrane"/>
    <property type="evidence" value="ECO:0007669"/>
    <property type="project" value="TreeGrafter"/>
</dbReference>
<feature type="signal peptide" evidence="1">
    <location>
        <begin position="1"/>
        <end position="23"/>
    </location>
</feature>
<dbReference type="AlphaFoldDB" id="A0A7X0FN73"/>
<sequence>MNATLQAVRGTLASASAVSPAFAAQLALPLFMHVGRRMPVLDSDAPTMQRARLWEAAIPGIRGRGARVHVHEWGDGADVVLLVHGWQGRASQFAPLVRELLAERFRVVAVDMPAHGDAPGRATSLVDWLDAIRAVQARHGALHGLVGHSLGGLATLVAAAEGVQVRRVVTASAPADAAAVFDVFADRLGMDEQADAAMRDLFARRYFPGQDPIARLSAVAHPLRSPVRTLVAHDAGDRVIPHSEALRVRSALPGAAVLDTDGGWHARLVRSDAFLDAAVAHLVAPDAVGTKVVLDEAPTGRGR</sequence>
<gene>
    <name evidence="3" type="ORF">HD594_000395</name>
</gene>
<dbReference type="InterPro" id="IPR050266">
    <property type="entry name" value="AB_hydrolase_sf"/>
</dbReference>
<dbReference type="PANTHER" id="PTHR43798:SF33">
    <property type="entry name" value="HYDROLASE, PUTATIVE (AFU_ORTHOLOGUE AFUA_2G14860)-RELATED"/>
    <property type="match status" value="1"/>
</dbReference>
<dbReference type="InterPro" id="IPR000073">
    <property type="entry name" value="AB_hydrolase_1"/>
</dbReference>
<keyword evidence="1" id="KW-0732">Signal</keyword>
<dbReference type="RefSeq" id="WP_184749345.1">
    <property type="nucleotide sequence ID" value="NZ_BAAAJR010000003.1"/>
</dbReference>
<dbReference type="SUPFAM" id="SSF53474">
    <property type="entry name" value="alpha/beta-Hydrolases"/>
    <property type="match status" value="1"/>
</dbReference>
<proteinExistence type="predicted"/>